<reference evidence="2" key="1">
    <citation type="submission" date="2022-11" db="UniProtKB">
        <authorList>
            <consortium name="WormBaseParasite"/>
        </authorList>
    </citation>
    <scope>IDENTIFICATION</scope>
</reference>
<dbReference type="WBParaSite" id="PS1159_v2.g8765.t1">
    <property type="protein sequence ID" value="PS1159_v2.g8765.t1"/>
    <property type="gene ID" value="PS1159_v2.g8765"/>
</dbReference>
<name>A0AC35GTT3_9BILA</name>
<sequence>MNPETFRFWHRFTGSMASALGFLANTLLIYVIYKSTHPVKRIFCLMIFVDMTFLIVMAATEPIIILVNGNEFLLQNGMFRHLPQPFNGFMITVFVFGLYFSICSICVQFIFRYLILWKEITVSNFVLALFLLVPMLAASAVGYLYHIGFSYDETDMKFATDILKDILLETNETTVYLSGLSRRGNPLLLALASAGFSCITINYVIIALCIIKIQKRLRTLLPLLPHDHRQMQKQISLTLLILAASPLFISIIPLAYLCYCAMTGGTAFWSMILLTMGFSWVPFTNAILTMSIVKDFRPSQTFLKIKGSSNTVGTGPTPNYIM</sequence>
<protein>
    <submittedName>
        <fullName evidence="2">Uncharacterized protein</fullName>
    </submittedName>
</protein>
<organism evidence="1 2">
    <name type="scientific">Panagrolaimus sp. PS1159</name>
    <dbReference type="NCBI Taxonomy" id="55785"/>
    <lineage>
        <taxon>Eukaryota</taxon>
        <taxon>Metazoa</taxon>
        <taxon>Ecdysozoa</taxon>
        <taxon>Nematoda</taxon>
        <taxon>Chromadorea</taxon>
        <taxon>Rhabditida</taxon>
        <taxon>Tylenchina</taxon>
        <taxon>Panagrolaimomorpha</taxon>
        <taxon>Panagrolaimoidea</taxon>
        <taxon>Panagrolaimidae</taxon>
        <taxon>Panagrolaimus</taxon>
    </lineage>
</organism>
<proteinExistence type="predicted"/>
<accession>A0AC35GTT3</accession>
<evidence type="ECO:0000313" key="2">
    <source>
        <dbReference type="WBParaSite" id="PS1159_v2.g8765.t1"/>
    </source>
</evidence>
<dbReference type="Proteomes" id="UP000887580">
    <property type="component" value="Unplaced"/>
</dbReference>
<evidence type="ECO:0000313" key="1">
    <source>
        <dbReference type="Proteomes" id="UP000887580"/>
    </source>
</evidence>